<sequence length="190" mass="20778">MNNPEALRVAVVIGSNREGRLGATVAQWFLREIAGMDGLDVDTIDLAELDLHTRIGIDPPSTMRAVTPRVAAADAFIFVTPEYNHSFPASIKAFIDLHVEQWCAKAVGFISYGGVAGGLRSVEALRLVFASLNAMTVPNTVTFANAWDEFVDGVPKDPKRRAAAAESLLRQVKWWGHALRNARRHEPLCA</sequence>
<dbReference type="SUPFAM" id="SSF52218">
    <property type="entry name" value="Flavoproteins"/>
    <property type="match status" value="1"/>
</dbReference>
<dbReference type="Pfam" id="PF03358">
    <property type="entry name" value="FMN_red"/>
    <property type="match status" value="1"/>
</dbReference>
<dbReference type="GO" id="GO:0010181">
    <property type="term" value="F:FMN binding"/>
    <property type="evidence" value="ECO:0007669"/>
    <property type="project" value="TreeGrafter"/>
</dbReference>
<accession>A0A1X1V3G0</accession>
<name>A0A1X1V3G0_9MYCO</name>
<dbReference type="InterPro" id="IPR050712">
    <property type="entry name" value="NAD(P)H-dep_reductase"/>
</dbReference>
<organism evidence="2 3">
    <name type="scientific">Mycobacterium fragae</name>
    <dbReference type="NCBI Taxonomy" id="1260918"/>
    <lineage>
        <taxon>Bacteria</taxon>
        <taxon>Bacillati</taxon>
        <taxon>Actinomycetota</taxon>
        <taxon>Actinomycetes</taxon>
        <taxon>Mycobacteriales</taxon>
        <taxon>Mycobacteriaceae</taxon>
        <taxon>Mycobacterium</taxon>
    </lineage>
</organism>
<dbReference type="PANTHER" id="PTHR30543">
    <property type="entry name" value="CHROMATE REDUCTASE"/>
    <property type="match status" value="1"/>
</dbReference>
<dbReference type="EMBL" id="LQOW01000006">
    <property type="protein sequence ID" value="ORV63602.1"/>
    <property type="molecule type" value="Genomic_DNA"/>
</dbReference>
<dbReference type="GO" id="GO:0016491">
    <property type="term" value="F:oxidoreductase activity"/>
    <property type="evidence" value="ECO:0007669"/>
    <property type="project" value="InterPro"/>
</dbReference>
<dbReference type="OrthoDB" id="9812295at2"/>
<evidence type="ECO:0000313" key="2">
    <source>
        <dbReference type="EMBL" id="ORV63602.1"/>
    </source>
</evidence>
<dbReference type="Gene3D" id="3.40.50.360">
    <property type="match status" value="1"/>
</dbReference>
<proteinExistence type="predicted"/>
<evidence type="ECO:0000259" key="1">
    <source>
        <dbReference type="Pfam" id="PF03358"/>
    </source>
</evidence>
<dbReference type="PANTHER" id="PTHR30543:SF21">
    <property type="entry name" value="NAD(P)H-DEPENDENT FMN REDUCTASE LOT6"/>
    <property type="match status" value="1"/>
</dbReference>
<dbReference type="Proteomes" id="UP000194000">
    <property type="component" value="Unassembled WGS sequence"/>
</dbReference>
<protein>
    <submittedName>
        <fullName evidence="2">NADPH-dependent FMN reductase</fullName>
    </submittedName>
</protein>
<gene>
    <name evidence="2" type="ORF">AWC06_09085</name>
</gene>
<feature type="domain" description="NADPH-dependent FMN reductase-like" evidence="1">
    <location>
        <begin position="8"/>
        <end position="148"/>
    </location>
</feature>
<dbReference type="InterPro" id="IPR029039">
    <property type="entry name" value="Flavoprotein-like_sf"/>
</dbReference>
<dbReference type="RefSeq" id="WP_085195129.1">
    <property type="nucleotide sequence ID" value="NZ_JACKVI010000009.1"/>
</dbReference>
<reference evidence="2 3" key="1">
    <citation type="submission" date="2016-01" db="EMBL/GenBank/DDBJ databases">
        <title>The new phylogeny of the genus Mycobacterium.</title>
        <authorList>
            <person name="Tarcisio F."/>
            <person name="Conor M."/>
            <person name="Antonella G."/>
            <person name="Elisabetta G."/>
            <person name="Giulia F.S."/>
            <person name="Sara T."/>
            <person name="Anna F."/>
            <person name="Clotilde B."/>
            <person name="Roberto B."/>
            <person name="Veronica D.S."/>
            <person name="Fabio R."/>
            <person name="Monica P."/>
            <person name="Olivier J."/>
            <person name="Enrico T."/>
            <person name="Nicola S."/>
        </authorList>
    </citation>
    <scope>NUCLEOTIDE SEQUENCE [LARGE SCALE GENOMIC DNA]</scope>
    <source>
        <strain evidence="2 3">DSM 45731</strain>
    </source>
</reference>
<dbReference type="GO" id="GO:0005829">
    <property type="term" value="C:cytosol"/>
    <property type="evidence" value="ECO:0007669"/>
    <property type="project" value="TreeGrafter"/>
</dbReference>
<comment type="caution">
    <text evidence="2">The sequence shown here is derived from an EMBL/GenBank/DDBJ whole genome shotgun (WGS) entry which is preliminary data.</text>
</comment>
<dbReference type="STRING" id="1260918.AWC06_09085"/>
<dbReference type="InterPro" id="IPR005025">
    <property type="entry name" value="FMN_Rdtase-like_dom"/>
</dbReference>
<evidence type="ECO:0000313" key="3">
    <source>
        <dbReference type="Proteomes" id="UP000194000"/>
    </source>
</evidence>
<dbReference type="AlphaFoldDB" id="A0A1X1V3G0"/>
<keyword evidence="3" id="KW-1185">Reference proteome</keyword>